<dbReference type="EMBL" id="OE000751">
    <property type="protein sequence ID" value="CAD7454932.1"/>
    <property type="molecule type" value="Genomic_DNA"/>
</dbReference>
<gene>
    <name evidence="7" type="ORF">TTEB3V08_LOCUS3022</name>
</gene>
<dbReference type="InterPro" id="IPR018502">
    <property type="entry name" value="Annexin_repeat"/>
</dbReference>
<dbReference type="Pfam" id="PF00191">
    <property type="entry name" value="Annexin"/>
    <property type="match status" value="4"/>
</dbReference>
<keyword evidence="3 6" id="KW-0106">Calcium</keyword>
<dbReference type="PANTHER" id="PTHR10502">
    <property type="entry name" value="ANNEXIN"/>
    <property type="match status" value="1"/>
</dbReference>
<dbReference type="PROSITE" id="PS00223">
    <property type="entry name" value="ANNEXIN_1"/>
    <property type="match status" value="1"/>
</dbReference>
<evidence type="ECO:0000313" key="7">
    <source>
        <dbReference type="EMBL" id="CAD7454932.1"/>
    </source>
</evidence>
<comment type="similarity">
    <text evidence="1 6">Belongs to the annexin family.</text>
</comment>
<dbReference type="Gene3D" id="1.10.220.10">
    <property type="entry name" value="Annexin"/>
    <property type="match status" value="4"/>
</dbReference>
<dbReference type="AlphaFoldDB" id="A0A7R9FJW0"/>
<dbReference type="SMART" id="SM00335">
    <property type="entry name" value="ANX"/>
    <property type="match status" value="4"/>
</dbReference>
<evidence type="ECO:0000256" key="4">
    <source>
        <dbReference type="ARBA" id="ARBA00023216"/>
    </source>
</evidence>
<keyword evidence="2 6" id="KW-0677">Repeat</keyword>
<name>A0A7R9FJW0_9NEOP</name>
<dbReference type="InterPro" id="IPR037104">
    <property type="entry name" value="Annexin_sf"/>
</dbReference>
<sequence>MSSRQYYAHQCTPTVFDAEPFDPEADAGTLRAAMKGFGTDEQTIIDVISKRGVVQRLEIAETFKTLYGKVRVDMYRTHFICFDFDLIEELKGELGGNFEDAVVALMTPLPDLYAKELHDAISGVGTDEEAIVEILCTLSNYGIRTIKAVYEKVYESSLEDDLVGDTSGHFKRLLVSLLTANRDESVDVDPEAAIADADALLQAGEMQWGTDESMFNAILVSRSYPQLRRIFYEYGRLAGHDIEDAIKREFAGSLEDGYLSIVRSVKDKTAYFAKRLHDAMSGMGTSDRTLIRIIVTRSEIDLGDIKEEYEKMYEKPLRERIEDDASGDYKRLLVAVVN</sequence>
<dbReference type="PROSITE" id="PS51897">
    <property type="entry name" value="ANNEXIN_2"/>
    <property type="match status" value="4"/>
</dbReference>
<evidence type="ECO:0000256" key="1">
    <source>
        <dbReference type="ARBA" id="ARBA00007831"/>
    </source>
</evidence>
<evidence type="ECO:0000256" key="5">
    <source>
        <dbReference type="ARBA" id="ARBA00023302"/>
    </source>
</evidence>
<proteinExistence type="inferred from homology"/>
<dbReference type="FunFam" id="1.10.220.10:FF:000010">
    <property type="entry name" value="Annexin"/>
    <property type="match status" value="1"/>
</dbReference>
<dbReference type="GO" id="GO:0005737">
    <property type="term" value="C:cytoplasm"/>
    <property type="evidence" value="ECO:0007669"/>
    <property type="project" value="TreeGrafter"/>
</dbReference>
<dbReference type="PRINTS" id="PR00196">
    <property type="entry name" value="ANNEXIN"/>
</dbReference>
<dbReference type="GO" id="GO:0005509">
    <property type="term" value="F:calcium ion binding"/>
    <property type="evidence" value="ECO:0007669"/>
    <property type="project" value="InterPro"/>
</dbReference>
<dbReference type="InterPro" id="IPR018252">
    <property type="entry name" value="Annexin_repeat_CS"/>
</dbReference>
<keyword evidence="5 6" id="KW-0111">Calcium/phospholipid-binding</keyword>
<dbReference type="FunFam" id="1.10.220.10:FF:000001">
    <property type="entry name" value="Annexin"/>
    <property type="match status" value="1"/>
</dbReference>
<dbReference type="GO" id="GO:0032509">
    <property type="term" value="P:endosome transport via multivesicular body sorting pathway"/>
    <property type="evidence" value="ECO:0007669"/>
    <property type="project" value="TreeGrafter"/>
</dbReference>
<evidence type="ECO:0000256" key="3">
    <source>
        <dbReference type="ARBA" id="ARBA00022837"/>
    </source>
</evidence>
<accession>A0A7R9FJW0</accession>
<evidence type="ECO:0000256" key="6">
    <source>
        <dbReference type="RuleBase" id="RU003540"/>
    </source>
</evidence>
<dbReference type="InterPro" id="IPR001464">
    <property type="entry name" value="Annexin"/>
</dbReference>
<dbReference type="FunFam" id="1.10.220.10:FF:000005">
    <property type="entry name" value="Annexin"/>
    <property type="match status" value="1"/>
</dbReference>
<reference evidence="7" key="1">
    <citation type="submission" date="2020-11" db="EMBL/GenBank/DDBJ databases">
        <authorList>
            <person name="Tran Van P."/>
        </authorList>
    </citation>
    <scope>NUCLEOTIDE SEQUENCE</scope>
</reference>
<comment type="domain">
    <text evidence="6">A pair of annexin repeats may form one binding site for calcium and phospholipid.</text>
</comment>
<dbReference type="GO" id="GO:0001786">
    <property type="term" value="F:phosphatidylserine binding"/>
    <property type="evidence" value="ECO:0007669"/>
    <property type="project" value="TreeGrafter"/>
</dbReference>
<dbReference type="GO" id="GO:0005634">
    <property type="term" value="C:nucleus"/>
    <property type="evidence" value="ECO:0007669"/>
    <property type="project" value="TreeGrafter"/>
</dbReference>
<dbReference type="GO" id="GO:0012506">
    <property type="term" value="C:vesicle membrane"/>
    <property type="evidence" value="ECO:0007669"/>
    <property type="project" value="TreeGrafter"/>
</dbReference>
<organism evidence="7">
    <name type="scientific">Timema tahoe</name>
    <dbReference type="NCBI Taxonomy" id="61484"/>
    <lineage>
        <taxon>Eukaryota</taxon>
        <taxon>Metazoa</taxon>
        <taxon>Ecdysozoa</taxon>
        <taxon>Arthropoda</taxon>
        <taxon>Hexapoda</taxon>
        <taxon>Insecta</taxon>
        <taxon>Pterygota</taxon>
        <taxon>Neoptera</taxon>
        <taxon>Polyneoptera</taxon>
        <taxon>Phasmatodea</taxon>
        <taxon>Timematodea</taxon>
        <taxon>Timematoidea</taxon>
        <taxon>Timematidae</taxon>
        <taxon>Timema</taxon>
    </lineage>
</organism>
<dbReference type="PANTHER" id="PTHR10502:SF233">
    <property type="entry name" value="ANNEXIN B9"/>
    <property type="match status" value="1"/>
</dbReference>
<dbReference type="GO" id="GO:0005544">
    <property type="term" value="F:calcium-dependent phospholipid binding"/>
    <property type="evidence" value="ECO:0007669"/>
    <property type="project" value="UniProtKB-KW"/>
</dbReference>
<dbReference type="GO" id="GO:0005886">
    <property type="term" value="C:plasma membrane"/>
    <property type="evidence" value="ECO:0007669"/>
    <property type="project" value="TreeGrafter"/>
</dbReference>
<protein>
    <recommendedName>
        <fullName evidence="6">Annexin</fullName>
    </recommendedName>
</protein>
<evidence type="ECO:0000256" key="2">
    <source>
        <dbReference type="ARBA" id="ARBA00022737"/>
    </source>
</evidence>
<dbReference type="SUPFAM" id="SSF47874">
    <property type="entry name" value="Annexin"/>
    <property type="match status" value="1"/>
</dbReference>
<keyword evidence="4 6" id="KW-0041">Annexin</keyword>
<dbReference type="FunFam" id="1.10.220.10:FF:000002">
    <property type="entry name" value="Annexin"/>
    <property type="match status" value="1"/>
</dbReference>